<sequence length="90" mass="10705">MNAYVVDFHVYNNNVVYIGRNNYFNQRFYMNISEDTNLLIGDGRLFSFDCTIRTSDAHLIYDMNTKERINHGKSIFIGAHVWISQHFFYP</sequence>
<dbReference type="EMBL" id="BLLI01000134">
    <property type="protein sequence ID" value="GFH43485.1"/>
    <property type="molecule type" value="Genomic_DNA"/>
</dbReference>
<dbReference type="Gene3D" id="2.160.10.10">
    <property type="entry name" value="Hexapeptide repeat proteins"/>
    <property type="match status" value="1"/>
</dbReference>
<dbReference type="Proteomes" id="UP000480303">
    <property type="component" value="Unassembled WGS sequence"/>
</dbReference>
<evidence type="ECO:0000313" key="2">
    <source>
        <dbReference type="Proteomes" id="UP000480303"/>
    </source>
</evidence>
<comment type="caution">
    <text evidence="1">The sequence shown here is derived from an EMBL/GenBank/DDBJ whole genome shotgun (WGS) entry which is preliminary data.</text>
</comment>
<gene>
    <name evidence="1" type="ORF">Hs30E_20740</name>
</gene>
<evidence type="ECO:0000313" key="1">
    <source>
        <dbReference type="EMBL" id="GFH43485.1"/>
    </source>
</evidence>
<accession>A0A6A0BFK1</accession>
<proteinExistence type="predicted"/>
<reference evidence="1 2" key="1">
    <citation type="submission" date="2020-02" db="EMBL/GenBank/DDBJ databases">
        <title>Draft genome sequence of Lactococcus sp. Hs30E4-3.</title>
        <authorList>
            <person name="Noda S."/>
            <person name="Yuki M."/>
            <person name="Ohkuma M."/>
        </authorList>
    </citation>
    <scope>NUCLEOTIDE SEQUENCE [LARGE SCALE GENOMIC DNA]</scope>
    <source>
        <strain evidence="1 2">Hs30E4-3</strain>
    </source>
</reference>
<keyword evidence="2" id="KW-1185">Reference proteome</keyword>
<protein>
    <submittedName>
        <fullName evidence="1">Uncharacterized protein</fullName>
    </submittedName>
</protein>
<name>A0A6A0BFK1_9LACT</name>
<dbReference type="AlphaFoldDB" id="A0A6A0BFK1"/>
<organism evidence="1 2">
    <name type="scientific">Pseudolactococcus hodotermopsidis</name>
    <dbReference type="NCBI Taxonomy" id="2709157"/>
    <lineage>
        <taxon>Bacteria</taxon>
        <taxon>Bacillati</taxon>
        <taxon>Bacillota</taxon>
        <taxon>Bacilli</taxon>
        <taxon>Lactobacillales</taxon>
        <taxon>Streptococcaceae</taxon>
        <taxon>Pseudolactococcus</taxon>
    </lineage>
</organism>
<dbReference type="InterPro" id="IPR011004">
    <property type="entry name" value="Trimer_LpxA-like_sf"/>
</dbReference>
<dbReference type="SUPFAM" id="SSF51161">
    <property type="entry name" value="Trimeric LpxA-like enzymes"/>
    <property type="match status" value="1"/>
</dbReference>